<dbReference type="Proteomes" id="UP000009168">
    <property type="component" value="Unassembled WGS sequence"/>
</dbReference>
<feature type="region of interest" description="Disordered" evidence="2">
    <location>
        <begin position="527"/>
        <end position="555"/>
    </location>
</feature>
<feature type="coiled-coil region" evidence="1">
    <location>
        <begin position="492"/>
        <end position="526"/>
    </location>
</feature>
<keyword evidence="4" id="KW-1185">Reference proteome</keyword>
<protein>
    <submittedName>
        <fullName evidence="3">Uncharacterized protein</fullName>
    </submittedName>
</protein>
<dbReference type="RefSeq" id="XP_001032545.2">
    <property type="nucleotide sequence ID" value="XM_001032545.2"/>
</dbReference>
<accession>I7LZT4</accession>
<feature type="region of interest" description="Disordered" evidence="2">
    <location>
        <begin position="345"/>
        <end position="380"/>
    </location>
</feature>
<name>I7LZT4_TETTS</name>
<gene>
    <name evidence="3" type="ORF">TTHERM_00600740</name>
</gene>
<sequence length="555" mass="65331">MNGNYYIRQVLMVNQDDLQLESQENFNSNQQITLYKAYLIDYFLYFYNFHQFYQISNHSKVFMNKGLVSQLDEKVFIKTASNNFANKSMKKFNLYAKPVKNNKSSFHIDLSSDNQKSKLNSSYDNQRNNESLKRNTRYSSIDRHTPQNQKEEQNVNKENLLSQLSKRKPRPISILDQLQNLPVSGGSTRSYQANDQLKQTPRTQMIVCNQCKETMPRELFFKHYDKDCKGFRGYSNYTPQNVRESLKDIFQNNSFNKLEKPLDLLELKKQKLIQSIDKRRSSASYHQENQVDLQEGKIVYKANTDKKCCPFCEIFIKVEKFEEHINECRLFSIVDNLKQGYLDKSESNTSVQIGSRPPTQSKENRRNYSKPQSSLSGGESDYLEATNQFKQIRQAKSLVKNRVKKNSKIEQQKQFNKVYDNYQDIIQKRISDISQLKRERDELRENNLKAIKSNLDILRIEIQDLKDQAAYEAFQHGHSHEYLQCGECEAILLKYNSLIKQKNQQMQELKQQQKDLIEQAKQQEIEDYMQKTQLKGNSVGDSSRSPSQKKQESFK</sequence>
<feature type="compositionally biased region" description="Basic and acidic residues" evidence="2">
    <location>
        <begin position="140"/>
        <end position="155"/>
    </location>
</feature>
<evidence type="ECO:0000256" key="1">
    <source>
        <dbReference type="SAM" id="Coils"/>
    </source>
</evidence>
<evidence type="ECO:0000313" key="3">
    <source>
        <dbReference type="EMBL" id="EAR84882.2"/>
    </source>
</evidence>
<feature type="compositionally biased region" description="Polar residues" evidence="2">
    <location>
        <begin position="530"/>
        <end position="548"/>
    </location>
</feature>
<feature type="coiled-coil region" evidence="1">
    <location>
        <begin position="426"/>
        <end position="468"/>
    </location>
</feature>
<dbReference type="KEGG" id="tet:TTHERM_00600740"/>
<organism evidence="3 4">
    <name type="scientific">Tetrahymena thermophila (strain SB210)</name>
    <dbReference type="NCBI Taxonomy" id="312017"/>
    <lineage>
        <taxon>Eukaryota</taxon>
        <taxon>Sar</taxon>
        <taxon>Alveolata</taxon>
        <taxon>Ciliophora</taxon>
        <taxon>Intramacronucleata</taxon>
        <taxon>Oligohymenophorea</taxon>
        <taxon>Hymenostomatida</taxon>
        <taxon>Tetrahymenina</taxon>
        <taxon>Tetrahymenidae</taxon>
        <taxon>Tetrahymena</taxon>
    </lineage>
</organism>
<dbReference type="EMBL" id="GG662620">
    <property type="protein sequence ID" value="EAR84882.2"/>
    <property type="molecule type" value="Genomic_DNA"/>
</dbReference>
<dbReference type="GeneID" id="7839388"/>
<proteinExistence type="predicted"/>
<feature type="compositionally biased region" description="Polar residues" evidence="2">
    <location>
        <begin position="105"/>
        <end position="129"/>
    </location>
</feature>
<evidence type="ECO:0000313" key="4">
    <source>
        <dbReference type="Proteomes" id="UP000009168"/>
    </source>
</evidence>
<dbReference type="AlphaFoldDB" id="I7LZT4"/>
<keyword evidence="1" id="KW-0175">Coiled coil</keyword>
<evidence type="ECO:0000256" key="2">
    <source>
        <dbReference type="SAM" id="MobiDB-lite"/>
    </source>
</evidence>
<feature type="compositionally biased region" description="Polar residues" evidence="2">
    <location>
        <begin position="347"/>
        <end position="361"/>
    </location>
</feature>
<dbReference type="InParanoid" id="I7LZT4"/>
<reference evidence="4" key="1">
    <citation type="journal article" date="2006" name="PLoS Biol.">
        <title>Macronuclear genome sequence of the ciliate Tetrahymena thermophila, a model eukaryote.</title>
        <authorList>
            <person name="Eisen J.A."/>
            <person name="Coyne R.S."/>
            <person name="Wu M."/>
            <person name="Wu D."/>
            <person name="Thiagarajan M."/>
            <person name="Wortman J.R."/>
            <person name="Badger J.H."/>
            <person name="Ren Q."/>
            <person name="Amedeo P."/>
            <person name="Jones K.M."/>
            <person name="Tallon L.J."/>
            <person name="Delcher A.L."/>
            <person name="Salzberg S.L."/>
            <person name="Silva J.C."/>
            <person name="Haas B.J."/>
            <person name="Majoros W.H."/>
            <person name="Farzad M."/>
            <person name="Carlton J.M."/>
            <person name="Smith R.K. Jr."/>
            <person name="Garg J."/>
            <person name="Pearlman R.E."/>
            <person name="Karrer K.M."/>
            <person name="Sun L."/>
            <person name="Manning G."/>
            <person name="Elde N.C."/>
            <person name="Turkewitz A.P."/>
            <person name="Asai D.J."/>
            <person name="Wilkes D.E."/>
            <person name="Wang Y."/>
            <person name="Cai H."/>
            <person name="Collins K."/>
            <person name="Stewart B.A."/>
            <person name="Lee S.R."/>
            <person name="Wilamowska K."/>
            <person name="Weinberg Z."/>
            <person name="Ruzzo W.L."/>
            <person name="Wloga D."/>
            <person name="Gaertig J."/>
            <person name="Frankel J."/>
            <person name="Tsao C.-C."/>
            <person name="Gorovsky M.A."/>
            <person name="Keeling P.J."/>
            <person name="Waller R.F."/>
            <person name="Patron N.J."/>
            <person name="Cherry J.M."/>
            <person name="Stover N.A."/>
            <person name="Krieger C.J."/>
            <person name="del Toro C."/>
            <person name="Ryder H.F."/>
            <person name="Williamson S.C."/>
            <person name="Barbeau R.A."/>
            <person name="Hamilton E.P."/>
            <person name="Orias E."/>
        </authorList>
    </citation>
    <scope>NUCLEOTIDE SEQUENCE [LARGE SCALE GENOMIC DNA]</scope>
    <source>
        <strain evidence="4">SB210</strain>
    </source>
</reference>
<feature type="region of interest" description="Disordered" evidence="2">
    <location>
        <begin position="105"/>
        <end position="157"/>
    </location>
</feature>